<evidence type="ECO:0000313" key="1">
    <source>
        <dbReference type="EMBL" id="CDX42896.1"/>
    </source>
</evidence>
<organism evidence="1 2">
    <name type="scientific">Mesorhizobium plurifarium</name>
    <dbReference type="NCBI Taxonomy" id="69974"/>
    <lineage>
        <taxon>Bacteria</taxon>
        <taxon>Pseudomonadati</taxon>
        <taxon>Pseudomonadota</taxon>
        <taxon>Alphaproteobacteria</taxon>
        <taxon>Hyphomicrobiales</taxon>
        <taxon>Phyllobacteriaceae</taxon>
        <taxon>Mesorhizobium</taxon>
    </lineage>
</organism>
<dbReference type="Proteomes" id="UP000046373">
    <property type="component" value="Unassembled WGS sequence"/>
</dbReference>
<dbReference type="EMBL" id="CCNB01000043">
    <property type="protein sequence ID" value="CDX42896.1"/>
    <property type="molecule type" value="Genomic_DNA"/>
</dbReference>
<accession>A0A090FGE2</accession>
<name>A0A090FGE2_MESPL</name>
<reference evidence="1 2" key="1">
    <citation type="submission" date="2014-08" db="EMBL/GenBank/DDBJ databases">
        <authorList>
            <person name="Moulin Lionel"/>
        </authorList>
    </citation>
    <scope>NUCLEOTIDE SEQUENCE [LARGE SCALE GENOMIC DNA]</scope>
</reference>
<dbReference type="AlphaFoldDB" id="A0A090FGE2"/>
<protein>
    <submittedName>
        <fullName evidence="1">Uncharacterized protein</fullName>
    </submittedName>
</protein>
<sequence length="78" mass="8349">MMVLLSWLSGGSLLLAGKWMVFHGIEHTQAGQKATSWRPSVKLVTMNCISGASRAADAASDHEDCRPVVPNPKCRAGI</sequence>
<evidence type="ECO:0000313" key="2">
    <source>
        <dbReference type="Proteomes" id="UP000046373"/>
    </source>
</evidence>
<gene>
    <name evidence="1" type="ORF">MPLDJ20_60034</name>
</gene>
<proteinExistence type="predicted"/>